<proteinExistence type="predicted"/>
<dbReference type="CDD" id="cd00009">
    <property type="entry name" value="AAA"/>
    <property type="match status" value="1"/>
</dbReference>
<accession>X0WEJ2</accession>
<name>X0WEJ2_9ZZZZ</name>
<evidence type="ECO:0000313" key="4">
    <source>
        <dbReference type="EMBL" id="GAG21597.1"/>
    </source>
</evidence>
<dbReference type="GO" id="GO:0005524">
    <property type="term" value="F:ATP binding"/>
    <property type="evidence" value="ECO:0007669"/>
    <property type="project" value="UniProtKB-KW"/>
</dbReference>
<dbReference type="EMBL" id="BARS01035706">
    <property type="protein sequence ID" value="GAG21597.1"/>
    <property type="molecule type" value="Genomic_DNA"/>
</dbReference>
<comment type="caution">
    <text evidence="4">The sequence shown here is derived from an EMBL/GenBank/DDBJ whole genome shotgun (WGS) entry which is preliminary data.</text>
</comment>
<dbReference type="InterPro" id="IPR008824">
    <property type="entry name" value="RuvB-like_N"/>
</dbReference>
<reference evidence="4" key="1">
    <citation type="journal article" date="2014" name="Front. Microbiol.">
        <title>High frequency of phylogenetically diverse reductive dehalogenase-homologous genes in deep subseafloor sedimentary metagenomes.</title>
        <authorList>
            <person name="Kawai M."/>
            <person name="Futagami T."/>
            <person name="Toyoda A."/>
            <person name="Takaki Y."/>
            <person name="Nishi S."/>
            <person name="Hori S."/>
            <person name="Arai W."/>
            <person name="Tsubouchi T."/>
            <person name="Morono Y."/>
            <person name="Uchiyama I."/>
            <person name="Ito T."/>
            <person name="Fujiyama A."/>
            <person name="Inagaki F."/>
            <person name="Takami H."/>
        </authorList>
    </citation>
    <scope>NUCLEOTIDE SEQUENCE</scope>
    <source>
        <strain evidence="4">Expedition CK06-06</strain>
    </source>
</reference>
<dbReference type="InterPro" id="IPR003593">
    <property type="entry name" value="AAA+_ATPase"/>
</dbReference>
<evidence type="ECO:0000256" key="1">
    <source>
        <dbReference type="ARBA" id="ARBA00022741"/>
    </source>
</evidence>
<dbReference type="GO" id="GO:0006261">
    <property type="term" value="P:DNA-templated DNA replication"/>
    <property type="evidence" value="ECO:0007669"/>
    <property type="project" value="TreeGrafter"/>
</dbReference>
<dbReference type="Gene3D" id="3.40.50.300">
    <property type="entry name" value="P-loop containing nucleotide triphosphate hydrolases"/>
    <property type="match status" value="1"/>
</dbReference>
<gene>
    <name evidence="4" type="ORF">S01H1_54985</name>
</gene>
<keyword evidence="1" id="KW-0547">Nucleotide-binding</keyword>
<dbReference type="Pfam" id="PF05496">
    <property type="entry name" value="RuvB_N"/>
    <property type="match status" value="1"/>
</dbReference>
<evidence type="ECO:0000256" key="2">
    <source>
        <dbReference type="ARBA" id="ARBA00022840"/>
    </source>
</evidence>
<dbReference type="SMART" id="SM00382">
    <property type="entry name" value="AAA"/>
    <property type="match status" value="1"/>
</dbReference>
<dbReference type="PANTHER" id="PTHR11669:SF0">
    <property type="entry name" value="PROTEIN STICHEL-LIKE 2"/>
    <property type="match status" value="1"/>
</dbReference>
<dbReference type="GO" id="GO:0006310">
    <property type="term" value="P:DNA recombination"/>
    <property type="evidence" value="ECO:0007669"/>
    <property type="project" value="InterPro"/>
</dbReference>
<feature type="non-terminal residue" evidence="4">
    <location>
        <position position="142"/>
    </location>
</feature>
<dbReference type="GO" id="GO:0006281">
    <property type="term" value="P:DNA repair"/>
    <property type="evidence" value="ECO:0007669"/>
    <property type="project" value="InterPro"/>
</dbReference>
<dbReference type="GO" id="GO:0009378">
    <property type="term" value="F:four-way junction helicase activity"/>
    <property type="evidence" value="ECO:0007669"/>
    <property type="project" value="InterPro"/>
</dbReference>
<dbReference type="InterPro" id="IPR027417">
    <property type="entry name" value="P-loop_NTPase"/>
</dbReference>
<evidence type="ECO:0000259" key="3">
    <source>
        <dbReference type="SMART" id="SM00382"/>
    </source>
</evidence>
<dbReference type="InterPro" id="IPR050238">
    <property type="entry name" value="DNA_Rep/Repair_Clamp_Loader"/>
</dbReference>
<dbReference type="SUPFAM" id="SSF52540">
    <property type="entry name" value="P-loop containing nucleoside triphosphate hydrolases"/>
    <property type="match status" value="1"/>
</dbReference>
<organism evidence="4">
    <name type="scientific">marine sediment metagenome</name>
    <dbReference type="NCBI Taxonomy" id="412755"/>
    <lineage>
        <taxon>unclassified sequences</taxon>
        <taxon>metagenomes</taxon>
        <taxon>ecological metagenomes</taxon>
    </lineage>
</organism>
<dbReference type="PANTHER" id="PTHR11669">
    <property type="entry name" value="REPLICATION FACTOR C / DNA POLYMERASE III GAMMA-TAU SUBUNIT"/>
    <property type="match status" value="1"/>
</dbReference>
<dbReference type="AlphaFoldDB" id="X0WEJ2"/>
<feature type="domain" description="AAA+ ATPase" evidence="3">
    <location>
        <begin position="55"/>
        <end position="142"/>
    </location>
</feature>
<keyword evidence="2" id="KW-0067">ATP-binding</keyword>
<protein>
    <recommendedName>
        <fullName evidence="3">AAA+ ATPase domain-containing protein</fullName>
    </recommendedName>
</protein>
<sequence>MGENVPEYGEAATVCAIGEGLPLHTKFRPTKLDQFAGNTALKDALNRVLEDCDRRPQVYLFSGPSGCGKTTLGRIVASRVGAEEMDVVELDASAERGINEMREMRRDLAMSPLYGPAKLYLLDEAHGLTRDAQNALLKSLED</sequence>